<keyword evidence="3" id="KW-1185">Reference proteome</keyword>
<organism evidence="2 3">
    <name type="scientific">Buddleja alternifolia</name>
    <dbReference type="NCBI Taxonomy" id="168488"/>
    <lineage>
        <taxon>Eukaryota</taxon>
        <taxon>Viridiplantae</taxon>
        <taxon>Streptophyta</taxon>
        <taxon>Embryophyta</taxon>
        <taxon>Tracheophyta</taxon>
        <taxon>Spermatophyta</taxon>
        <taxon>Magnoliopsida</taxon>
        <taxon>eudicotyledons</taxon>
        <taxon>Gunneridae</taxon>
        <taxon>Pentapetalae</taxon>
        <taxon>asterids</taxon>
        <taxon>lamiids</taxon>
        <taxon>Lamiales</taxon>
        <taxon>Scrophulariaceae</taxon>
        <taxon>Buddlejeae</taxon>
        <taxon>Buddleja</taxon>
    </lineage>
</organism>
<sequence length="188" mass="20802">MGDAYWNHRQPPLHPPAGLVKRPRTEFDIPQSGMTVAPEMHGYQAQSDDRGGPQPLRDTKSLGSAYDHYLQNSRLPSEEGGHYNQVGLGRGVGADLPAFQMRDPVARGLPEVFDAPNGRDMSFGGPLPVDRVARPREPLPLPPDASNTLYIEGLPSNCTKREVSRILLNAIATRKNLTHFCFYILYSL</sequence>
<evidence type="ECO:0000256" key="1">
    <source>
        <dbReference type="SAM" id="MobiDB-lite"/>
    </source>
</evidence>
<gene>
    <name evidence="2" type="ORF">BUALT_Bualt08G0103900</name>
</gene>
<evidence type="ECO:0000313" key="2">
    <source>
        <dbReference type="EMBL" id="KAG8378108.1"/>
    </source>
</evidence>
<dbReference type="EMBL" id="WHWC01000008">
    <property type="protein sequence ID" value="KAG8378108.1"/>
    <property type="molecule type" value="Genomic_DNA"/>
</dbReference>
<feature type="region of interest" description="Disordered" evidence="1">
    <location>
        <begin position="42"/>
        <end position="61"/>
    </location>
</feature>
<evidence type="ECO:0000313" key="3">
    <source>
        <dbReference type="Proteomes" id="UP000826271"/>
    </source>
</evidence>
<proteinExistence type="predicted"/>
<feature type="region of interest" description="Disordered" evidence="1">
    <location>
        <begin position="1"/>
        <end position="21"/>
    </location>
</feature>
<name>A0AAV6X6F9_9LAMI</name>
<accession>A0AAV6X6F9</accession>
<comment type="caution">
    <text evidence="2">The sequence shown here is derived from an EMBL/GenBank/DDBJ whole genome shotgun (WGS) entry which is preliminary data.</text>
</comment>
<dbReference type="AlphaFoldDB" id="A0AAV6X6F9"/>
<dbReference type="Proteomes" id="UP000826271">
    <property type="component" value="Unassembled WGS sequence"/>
</dbReference>
<reference evidence="2" key="1">
    <citation type="submission" date="2019-10" db="EMBL/GenBank/DDBJ databases">
        <authorList>
            <person name="Zhang R."/>
            <person name="Pan Y."/>
            <person name="Wang J."/>
            <person name="Ma R."/>
            <person name="Yu S."/>
        </authorList>
    </citation>
    <scope>NUCLEOTIDE SEQUENCE</scope>
    <source>
        <strain evidence="2">LA-IB0</strain>
        <tissue evidence="2">Leaf</tissue>
    </source>
</reference>
<protein>
    <submittedName>
        <fullName evidence="2">Uncharacterized protein</fullName>
    </submittedName>
</protein>